<keyword evidence="3" id="KW-1185">Reference proteome</keyword>
<evidence type="ECO:0000313" key="3">
    <source>
        <dbReference type="Proteomes" id="UP000598971"/>
    </source>
</evidence>
<feature type="transmembrane region" description="Helical" evidence="1">
    <location>
        <begin position="80"/>
        <end position="106"/>
    </location>
</feature>
<reference evidence="2" key="1">
    <citation type="submission" date="2019-10" db="EMBL/GenBank/DDBJ databases">
        <title>Draft genome sequence of Panacibacter sp. KCS-6.</title>
        <authorList>
            <person name="Yim K.J."/>
        </authorList>
    </citation>
    <scope>NUCLEOTIDE SEQUENCE</scope>
    <source>
        <strain evidence="2">KCS-6</strain>
    </source>
</reference>
<dbReference type="RefSeq" id="WP_171607046.1">
    <property type="nucleotide sequence ID" value="NZ_WHPF01000004.1"/>
</dbReference>
<comment type="caution">
    <text evidence="2">The sequence shown here is derived from an EMBL/GenBank/DDBJ whole genome shotgun (WGS) entry which is preliminary data.</text>
</comment>
<proteinExistence type="predicted"/>
<sequence length="188" mass="22176">MPEQVYKIVIPNERFKYLSSFQIFILGINAICISLIAYLHNKPLNFIWAVLLVISIVFILKKEHLMQFPFFKKTNLVDSGFLWAIFGWLFLLEFWVALAVTVVGLLQGLVKKQFEFVFRDKEIHLRIFPQRRIRWQDLNNVVLKDGLLTVDFLSNKIIQGEVIPGESDYTSEEEFNQFCQSHFTRKDI</sequence>
<evidence type="ECO:0000256" key="1">
    <source>
        <dbReference type="SAM" id="Phobius"/>
    </source>
</evidence>
<keyword evidence="1" id="KW-0812">Transmembrane</keyword>
<protein>
    <submittedName>
        <fullName evidence="2">Uncharacterized protein</fullName>
    </submittedName>
</protein>
<keyword evidence="1" id="KW-1133">Transmembrane helix</keyword>
<dbReference type="AlphaFoldDB" id="A0A8J8JWB3"/>
<feature type="transmembrane region" description="Helical" evidence="1">
    <location>
        <begin position="20"/>
        <end position="39"/>
    </location>
</feature>
<gene>
    <name evidence="2" type="ORF">GD597_06580</name>
</gene>
<accession>A0A8J8JWB3</accession>
<name>A0A8J8JWB3_9BACT</name>
<keyword evidence="1" id="KW-0472">Membrane</keyword>
<organism evidence="2 3">
    <name type="scientific">Limnovirga soli</name>
    <dbReference type="NCBI Taxonomy" id="2656915"/>
    <lineage>
        <taxon>Bacteria</taxon>
        <taxon>Pseudomonadati</taxon>
        <taxon>Bacteroidota</taxon>
        <taxon>Chitinophagia</taxon>
        <taxon>Chitinophagales</taxon>
        <taxon>Chitinophagaceae</taxon>
        <taxon>Limnovirga</taxon>
    </lineage>
</organism>
<feature type="transmembrane region" description="Helical" evidence="1">
    <location>
        <begin position="44"/>
        <end position="60"/>
    </location>
</feature>
<dbReference type="EMBL" id="WHPF01000004">
    <property type="protein sequence ID" value="NNV55116.1"/>
    <property type="molecule type" value="Genomic_DNA"/>
</dbReference>
<dbReference type="Proteomes" id="UP000598971">
    <property type="component" value="Unassembled WGS sequence"/>
</dbReference>
<evidence type="ECO:0000313" key="2">
    <source>
        <dbReference type="EMBL" id="NNV55116.1"/>
    </source>
</evidence>